<accession>A0A1U7MZY5</accession>
<dbReference type="RefSeq" id="WP_075898434.1">
    <property type="nucleotide sequence ID" value="NZ_MKZS01000001.1"/>
</dbReference>
<organism evidence="2 3">
    <name type="scientific">Moorena bouillonii PNG</name>
    <dbReference type="NCBI Taxonomy" id="568701"/>
    <lineage>
        <taxon>Bacteria</taxon>
        <taxon>Bacillati</taxon>
        <taxon>Cyanobacteriota</taxon>
        <taxon>Cyanophyceae</taxon>
        <taxon>Coleofasciculales</taxon>
        <taxon>Coleofasciculaceae</taxon>
        <taxon>Moorena</taxon>
    </lineage>
</organism>
<sequence length="308" mass="36188">MNNCEQNFRQERDKNNQPKNMIIFCNEDIIANITLNFLLPFLSNRNFKVHIFLSQKVSRKAESQVEKLSKFNFLTKDYIRNIVFPCIEKNLGNKKCQLMTFNQLARQYECKLSRIKSTKNREEQEKIIAIYQEHEPYISLSVRNNLIISSEIIKVASEYGVGKIFNIHSSKLPERAGVWCSLWDMAEGKSLYGTLHIVEEGIDTGSIIGAYSVDLNKNYSYLKNLCLIYKKGAQIFLEYIDELAQGYSFPFYWEGKQDLSKRTYYRTPTYQEVNQMEDLGIELFYYSEFCEILAYYSLEKTVETFQLV</sequence>
<name>A0A1U7MZY5_9CYAN</name>
<proteinExistence type="predicted"/>
<dbReference type="EMBL" id="MKZS01000001">
    <property type="protein sequence ID" value="OLT59252.1"/>
    <property type="molecule type" value="Genomic_DNA"/>
</dbReference>
<dbReference type="Gene3D" id="3.40.50.170">
    <property type="entry name" value="Formyl transferase, N-terminal domain"/>
    <property type="match status" value="1"/>
</dbReference>
<dbReference type="SUPFAM" id="SSF53328">
    <property type="entry name" value="Formyltransferase"/>
    <property type="match status" value="1"/>
</dbReference>
<dbReference type="InterPro" id="IPR036477">
    <property type="entry name" value="Formyl_transf_N_sf"/>
</dbReference>
<dbReference type="InterPro" id="IPR002376">
    <property type="entry name" value="Formyl_transf_N"/>
</dbReference>
<evidence type="ECO:0000259" key="1">
    <source>
        <dbReference type="Pfam" id="PF00551"/>
    </source>
</evidence>
<dbReference type="Pfam" id="PF00551">
    <property type="entry name" value="Formyl_trans_N"/>
    <property type="match status" value="1"/>
</dbReference>
<evidence type="ECO:0000313" key="2">
    <source>
        <dbReference type="EMBL" id="OLT59252.1"/>
    </source>
</evidence>
<keyword evidence="3" id="KW-1185">Reference proteome</keyword>
<comment type="caution">
    <text evidence="2">The sequence shown here is derived from an EMBL/GenBank/DDBJ whole genome shotgun (WGS) entry which is preliminary data.</text>
</comment>
<gene>
    <name evidence="2" type="ORF">BJP37_09565</name>
</gene>
<dbReference type="AlphaFoldDB" id="A0A1U7MZY5"/>
<feature type="domain" description="Formyl transferase N-terminal" evidence="1">
    <location>
        <begin position="117"/>
        <end position="216"/>
    </location>
</feature>
<evidence type="ECO:0000313" key="3">
    <source>
        <dbReference type="Proteomes" id="UP000186657"/>
    </source>
</evidence>
<protein>
    <recommendedName>
        <fullName evidence="1">Formyl transferase N-terminal domain-containing protein</fullName>
    </recommendedName>
</protein>
<reference evidence="2 3" key="1">
    <citation type="submission" date="2016-10" db="EMBL/GenBank/DDBJ databases">
        <title>Comparative genomics uncovers the prolific and rare metabolic potential of the cyanobacterial genus Moorea.</title>
        <authorList>
            <person name="Leao T."/>
            <person name="Castelao G."/>
            <person name="Korobeynikov A."/>
            <person name="Monroe E.A."/>
            <person name="Podell S."/>
            <person name="Glukhov E."/>
            <person name="Allen E."/>
            <person name="Gerwick W.H."/>
            <person name="Gerwick L."/>
        </authorList>
    </citation>
    <scope>NUCLEOTIDE SEQUENCE [LARGE SCALE GENOMIC DNA]</scope>
    <source>
        <strain evidence="2 3">PNG5-198</strain>
    </source>
</reference>
<dbReference type="Proteomes" id="UP000186657">
    <property type="component" value="Unassembled WGS sequence"/>
</dbReference>